<sequence length="442" mass="49480">MSNINKNTEKSKKLYQELSQYLVDGVASSFHKPVDQNYPICFQSGKGSHLYDVDGNEYIDYLGGMGPLILGYSPDEITMAVQKQMESGTQFASPTHDLLTLSKKLVEMIPCAEKIIFQNTGTEANMLAFRLARGFTGKSKIVKFEGQYHGWSDEERISTDATVIEELGPRNHPWKRMESFGQLNSAADHIIVAPWNDIDALKSIFNNYGGDIAAVIMEPVMLDSGPVLPKKGYLKEVRKLTEDYQILLIFDEVITGFRLAPGGAQAYFHVTPDLAVFAKAIAGGFPISLVAGKKEIMDCGVHASGTYNGNSISVSAALATLNVLDKKDTYTHFRNLGQLLVDGINFLGKKYDIPLFCTNLEAVCILEFGTNHPIEDFRDCFTKLDNNRYDRFVRESLEQGIRFTPKRGRIYLCTRHSEQDIQATLMVIENIFSTIHHDEMRS</sequence>
<dbReference type="GO" id="GO:0030170">
    <property type="term" value="F:pyridoxal phosphate binding"/>
    <property type="evidence" value="ECO:0007669"/>
    <property type="project" value="InterPro"/>
</dbReference>
<comment type="cofactor">
    <cofactor evidence="1">
        <name>pyridoxal 5'-phosphate</name>
        <dbReference type="ChEBI" id="CHEBI:597326"/>
    </cofactor>
</comment>
<dbReference type="InterPro" id="IPR015422">
    <property type="entry name" value="PyrdxlP-dep_Trfase_small"/>
</dbReference>
<keyword evidence="2 3" id="KW-0663">Pyridoxal phosphate</keyword>
<proteinExistence type="inferred from homology"/>
<dbReference type="InterPro" id="IPR015424">
    <property type="entry name" value="PyrdxlP-dep_Trfase"/>
</dbReference>
<dbReference type="GO" id="GO:0008483">
    <property type="term" value="F:transaminase activity"/>
    <property type="evidence" value="ECO:0007669"/>
    <property type="project" value="UniProtKB-KW"/>
</dbReference>
<evidence type="ECO:0000256" key="1">
    <source>
        <dbReference type="ARBA" id="ARBA00001933"/>
    </source>
</evidence>
<dbReference type="RefSeq" id="WP_353949097.1">
    <property type="nucleotide sequence ID" value="NZ_CP159510.1"/>
</dbReference>
<dbReference type="PROSITE" id="PS00600">
    <property type="entry name" value="AA_TRANSFER_CLASS_3"/>
    <property type="match status" value="1"/>
</dbReference>
<protein>
    <submittedName>
        <fullName evidence="4">Aspartate aminotransferase family protein</fullName>
    </submittedName>
</protein>
<evidence type="ECO:0000256" key="3">
    <source>
        <dbReference type="RuleBase" id="RU003560"/>
    </source>
</evidence>
<dbReference type="Gene3D" id="3.90.1150.10">
    <property type="entry name" value="Aspartate Aminotransferase, domain 1"/>
    <property type="match status" value="1"/>
</dbReference>
<accession>A0AAU8IIE0</accession>
<dbReference type="SUPFAM" id="SSF53383">
    <property type="entry name" value="PLP-dependent transferases"/>
    <property type="match status" value="1"/>
</dbReference>
<dbReference type="CDD" id="cd00610">
    <property type="entry name" value="OAT_like"/>
    <property type="match status" value="1"/>
</dbReference>
<dbReference type="PANTHER" id="PTHR43713:SF3">
    <property type="entry name" value="GLUTAMATE-1-SEMIALDEHYDE 2,1-AMINOMUTASE 1, CHLOROPLASTIC-RELATED"/>
    <property type="match status" value="1"/>
</dbReference>
<comment type="similarity">
    <text evidence="3">Belongs to the class-III pyridoxal-phosphate-dependent aminotransferase family.</text>
</comment>
<keyword evidence="4" id="KW-0808">Transferase</keyword>
<organism evidence="4">
    <name type="scientific">Sporolactobacillus sp. Y61</name>
    <dbReference type="NCBI Taxonomy" id="3160863"/>
    <lineage>
        <taxon>Bacteria</taxon>
        <taxon>Bacillati</taxon>
        <taxon>Bacillota</taxon>
        <taxon>Bacilli</taxon>
        <taxon>Bacillales</taxon>
        <taxon>Sporolactobacillaceae</taxon>
        <taxon>Sporolactobacillus</taxon>
    </lineage>
</organism>
<dbReference type="EMBL" id="CP159510">
    <property type="protein sequence ID" value="XCJ18013.1"/>
    <property type="molecule type" value="Genomic_DNA"/>
</dbReference>
<gene>
    <name evidence="4" type="ORF">ABNN70_06010</name>
</gene>
<reference evidence="4" key="1">
    <citation type="submission" date="2024-06" db="EMBL/GenBank/DDBJ databases">
        <authorList>
            <person name="Fan A."/>
            <person name="Zhang F.Y."/>
            <person name="Zhang L."/>
        </authorList>
    </citation>
    <scope>NUCLEOTIDE SEQUENCE</scope>
    <source>
        <strain evidence="4">Y61</strain>
    </source>
</reference>
<keyword evidence="4" id="KW-0032">Aminotransferase</keyword>
<name>A0AAU8IIE0_9BACL</name>
<dbReference type="Pfam" id="PF00202">
    <property type="entry name" value="Aminotran_3"/>
    <property type="match status" value="1"/>
</dbReference>
<dbReference type="PANTHER" id="PTHR43713">
    <property type="entry name" value="GLUTAMATE-1-SEMIALDEHYDE 2,1-AMINOMUTASE"/>
    <property type="match status" value="1"/>
</dbReference>
<evidence type="ECO:0000256" key="2">
    <source>
        <dbReference type="ARBA" id="ARBA00022898"/>
    </source>
</evidence>
<dbReference type="AlphaFoldDB" id="A0AAU8IIE0"/>
<dbReference type="Gene3D" id="3.40.640.10">
    <property type="entry name" value="Type I PLP-dependent aspartate aminotransferase-like (Major domain)"/>
    <property type="match status" value="1"/>
</dbReference>
<dbReference type="InterPro" id="IPR015421">
    <property type="entry name" value="PyrdxlP-dep_Trfase_major"/>
</dbReference>
<evidence type="ECO:0000313" key="4">
    <source>
        <dbReference type="EMBL" id="XCJ18013.1"/>
    </source>
</evidence>
<dbReference type="InterPro" id="IPR005814">
    <property type="entry name" value="Aminotrans_3"/>
</dbReference>
<dbReference type="InterPro" id="IPR049704">
    <property type="entry name" value="Aminotrans_3_PPA_site"/>
</dbReference>